<dbReference type="RefSeq" id="WP_154432492.1">
    <property type="nucleotide sequence ID" value="NZ_VUMS01000016.1"/>
</dbReference>
<evidence type="ECO:0000256" key="3">
    <source>
        <dbReference type="SAM" id="Phobius"/>
    </source>
</evidence>
<evidence type="ECO:0000256" key="2">
    <source>
        <dbReference type="PIRSR" id="PIRSR605754-1"/>
    </source>
</evidence>
<dbReference type="EMBL" id="VUMS01000016">
    <property type="protein sequence ID" value="MST67015.1"/>
    <property type="molecule type" value="Genomic_DNA"/>
</dbReference>
<dbReference type="Proteomes" id="UP000440513">
    <property type="component" value="Unassembled WGS sequence"/>
</dbReference>
<dbReference type="CDD" id="cd05826">
    <property type="entry name" value="Sortase_B"/>
    <property type="match status" value="1"/>
</dbReference>
<dbReference type="InterPro" id="IPR005754">
    <property type="entry name" value="Sortase"/>
</dbReference>
<sequence>MTAKKKKKGGGIFWKLLFLVALCVFCFSMYQLVNIYLGYKKGVDEYHAVAEATTVQSSEPLEVVEEKKDEEGNLIPEEELTVNPPEVDFDALKAINDDVVGWLELEAIPSISYPIAQGEDNEYYLHRTIKKTYNFAGSVFIDSTNASDFSDCNTIIYGHNMKNGSMFGKLKQMYESEKYKDSKYLWICTPNGKYRYEIFSMQYAKVGSDVYTLFSVHDEQFEAYVKKMAKQSKVDMKALGLGKDDYVVTLSTCTSDESVRFVVQARWVGTYK</sequence>
<reference evidence="4 5" key="1">
    <citation type="submission" date="2019-08" db="EMBL/GenBank/DDBJ databases">
        <title>In-depth cultivation of the pig gut microbiome towards novel bacterial diversity and tailored functional studies.</title>
        <authorList>
            <person name="Wylensek D."/>
            <person name="Hitch T.C.A."/>
            <person name="Clavel T."/>
        </authorList>
    </citation>
    <scope>NUCLEOTIDE SEQUENCE [LARGE SCALE GENOMIC DNA]</scope>
    <source>
        <strain evidence="4 5">BSM-380-WT-5A</strain>
    </source>
</reference>
<protein>
    <submittedName>
        <fullName evidence="4">Class B sortase</fullName>
        <ecNumber evidence="4">3.4.22.71</ecNumber>
    </submittedName>
</protein>
<keyword evidence="3" id="KW-1133">Transmembrane helix</keyword>
<feature type="active site" description="Acyl-thioester intermediate" evidence="2">
    <location>
        <position position="253"/>
    </location>
</feature>
<name>A0A7X2TMI3_9FIRM</name>
<evidence type="ECO:0000313" key="5">
    <source>
        <dbReference type="Proteomes" id="UP000440513"/>
    </source>
</evidence>
<dbReference type="EC" id="3.4.22.71" evidence="4"/>
<dbReference type="Pfam" id="PF04203">
    <property type="entry name" value="Sortase"/>
    <property type="match status" value="1"/>
</dbReference>
<keyword evidence="1 4" id="KW-0378">Hydrolase</keyword>
<gene>
    <name evidence="4" type="primary">srtB</name>
    <name evidence="4" type="ORF">FYJ57_09830</name>
</gene>
<organism evidence="4 5">
    <name type="scientific">Oliverpabstia intestinalis</name>
    <dbReference type="NCBI Taxonomy" id="2606633"/>
    <lineage>
        <taxon>Bacteria</taxon>
        <taxon>Bacillati</taxon>
        <taxon>Bacillota</taxon>
        <taxon>Clostridia</taxon>
        <taxon>Lachnospirales</taxon>
        <taxon>Lachnospiraceae</taxon>
        <taxon>Oliverpabstia</taxon>
    </lineage>
</organism>
<dbReference type="InterPro" id="IPR023365">
    <property type="entry name" value="Sortase_dom-sf"/>
</dbReference>
<feature type="active site" description="Proton donor/acceptor" evidence="2">
    <location>
        <position position="159"/>
    </location>
</feature>
<evidence type="ECO:0000256" key="1">
    <source>
        <dbReference type="ARBA" id="ARBA00022801"/>
    </source>
</evidence>
<evidence type="ECO:0000313" key="4">
    <source>
        <dbReference type="EMBL" id="MST67015.1"/>
    </source>
</evidence>
<keyword evidence="3" id="KW-0472">Membrane</keyword>
<accession>A0A7X2TMI3</accession>
<comment type="caution">
    <text evidence="4">The sequence shown here is derived from an EMBL/GenBank/DDBJ whole genome shotgun (WGS) entry which is preliminary data.</text>
</comment>
<dbReference type="Gene3D" id="2.40.260.10">
    <property type="entry name" value="Sortase"/>
    <property type="match status" value="1"/>
</dbReference>
<keyword evidence="5" id="KW-1185">Reference proteome</keyword>
<feature type="transmembrane region" description="Helical" evidence="3">
    <location>
        <begin position="12"/>
        <end position="33"/>
    </location>
</feature>
<keyword evidence="3" id="KW-0812">Transmembrane</keyword>
<dbReference type="NCBIfam" id="TIGR03064">
    <property type="entry name" value="sortase_srtB"/>
    <property type="match status" value="1"/>
</dbReference>
<dbReference type="InterPro" id="IPR009835">
    <property type="entry name" value="SrtB"/>
</dbReference>
<proteinExistence type="predicted"/>
<dbReference type="GO" id="GO:0016787">
    <property type="term" value="F:hydrolase activity"/>
    <property type="evidence" value="ECO:0007669"/>
    <property type="project" value="UniProtKB-KW"/>
</dbReference>
<dbReference type="SUPFAM" id="SSF63817">
    <property type="entry name" value="Sortase"/>
    <property type="match status" value="1"/>
</dbReference>
<dbReference type="AlphaFoldDB" id="A0A7X2TMI3"/>